<dbReference type="InterPro" id="IPR050477">
    <property type="entry name" value="GrpII_AminoAcid_Decarb"/>
</dbReference>
<evidence type="ECO:0000256" key="6">
    <source>
        <dbReference type="ARBA" id="ARBA00022824"/>
    </source>
</evidence>
<keyword evidence="16" id="KW-0808">Transferase</keyword>
<dbReference type="GO" id="GO:0008483">
    <property type="term" value="F:transaminase activity"/>
    <property type="evidence" value="ECO:0007669"/>
    <property type="project" value="UniProtKB-KW"/>
</dbReference>
<keyword evidence="10" id="KW-0443">Lipid metabolism</keyword>
<evidence type="ECO:0000256" key="4">
    <source>
        <dbReference type="ARBA" id="ARBA00004991"/>
    </source>
</evidence>
<comment type="cofactor">
    <cofactor evidence="1 14 15">
        <name>pyridoxal 5'-phosphate</name>
        <dbReference type="ChEBI" id="CHEBI:597326"/>
    </cofactor>
</comment>
<proteinExistence type="inferred from homology"/>
<dbReference type="FunFam" id="3.40.640.10:FF:000020">
    <property type="entry name" value="sphingosine-1-phosphate lyase 1"/>
    <property type="match status" value="1"/>
</dbReference>
<protein>
    <submittedName>
        <fullName evidence="16">Aminotransferase class V-fold PLP-dependent enzyme</fullName>
    </submittedName>
</protein>
<comment type="pathway">
    <text evidence="3">Lipid metabolism; sphingolipid metabolism.</text>
</comment>
<evidence type="ECO:0000256" key="11">
    <source>
        <dbReference type="ARBA" id="ARBA00023136"/>
    </source>
</evidence>
<keyword evidence="12 15" id="KW-0456">Lyase</keyword>
<evidence type="ECO:0000256" key="10">
    <source>
        <dbReference type="ARBA" id="ARBA00023098"/>
    </source>
</evidence>
<keyword evidence="16" id="KW-0032">Aminotransferase</keyword>
<dbReference type="Pfam" id="PF00282">
    <property type="entry name" value="Pyridoxal_deC"/>
    <property type="match status" value="1"/>
</dbReference>
<dbReference type="GO" id="GO:0016020">
    <property type="term" value="C:membrane"/>
    <property type="evidence" value="ECO:0007669"/>
    <property type="project" value="GOC"/>
</dbReference>
<keyword evidence="11" id="KW-0472">Membrane</keyword>
<evidence type="ECO:0000256" key="14">
    <source>
        <dbReference type="PIRSR" id="PIRSR602129-50"/>
    </source>
</evidence>
<evidence type="ECO:0000256" key="5">
    <source>
        <dbReference type="ARBA" id="ARBA00022692"/>
    </source>
</evidence>
<comment type="pathway">
    <text evidence="4">Sphingolipid metabolism.</text>
</comment>
<dbReference type="AlphaFoldDB" id="A0A7C1JZJ9"/>
<feature type="modified residue" description="N6-(pyridoxal phosphate)lysine" evidence="14">
    <location>
        <position position="302"/>
    </location>
</feature>
<dbReference type="PANTHER" id="PTHR42735:SF6">
    <property type="entry name" value="SPHINGOSINE-1-PHOSPHATE LYASE 1"/>
    <property type="match status" value="1"/>
</dbReference>
<keyword evidence="5" id="KW-0812">Transmembrane</keyword>
<reference evidence="16" key="1">
    <citation type="journal article" date="2020" name="mSystems">
        <title>Genome- and Community-Level Interaction Insights into Carbon Utilization and Element Cycling Functions of Hydrothermarchaeota in Hydrothermal Sediment.</title>
        <authorList>
            <person name="Zhou Z."/>
            <person name="Liu Y."/>
            <person name="Xu W."/>
            <person name="Pan J."/>
            <person name="Luo Z.H."/>
            <person name="Li M."/>
        </authorList>
    </citation>
    <scope>NUCLEOTIDE SEQUENCE [LARGE SCALE GENOMIC DNA]</scope>
    <source>
        <strain evidence="16">SpSt-289</strain>
    </source>
</reference>
<dbReference type="InterPro" id="IPR002129">
    <property type="entry name" value="PyrdxlP-dep_de-COase"/>
</dbReference>
<evidence type="ECO:0000256" key="15">
    <source>
        <dbReference type="RuleBase" id="RU000382"/>
    </source>
</evidence>
<keyword evidence="9" id="KW-1133">Transmembrane helix</keyword>
<dbReference type="GO" id="GO:0008117">
    <property type="term" value="F:sphinganine-1-phosphate aldolase activity"/>
    <property type="evidence" value="ECO:0007669"/>
    <property type="project" value="TreeGrafter"/>
</dbReference>
<evidence type="ECO:0000256" key="13">
    <source>
        <dbReference type="ARBA" id="ARBA00038302"/>
    </source>
</evidence>
<keyword evidence="6" id="KW-0256">Endoplasmic reticulum</keyword>
<organism evidence="16">
    <name type="scientific">Caldilinea aerophila</name>
    <dbReference type="NCBI Taxonomy" id="133453"/>
    <lineage>
        <taxon>Bacteria</taxon>
        <taxon>Bacillati</taxon>
        <taxon>Chloroflexota</taxon>
        <taxon>Caldilineae</taxon>
        <taxon>Caldilineales</taxon>
        <taxon>Caldilineaceae</taxon>
        <taxon>Caldilinea</taxon>
    </lineage>
</organism>
<dbReference type="InterPro" id="IPR015424">
    <property type="entry name" value="PyrdxlP-dep_Trfase"/>
</dbReference>
<comment type="caution">
    <text evidence="16">The sequence shown here is derived from an EMBL/GenBank/DDBJ whole genome shotgun (WGS) entry which is preliminary data.</text>
</comment>
<dbReference type="GO" id="GO:0030149">
    <property type="term" value="P:sphingolipid catabolic process"/>
    <property type="evidence" value="ECO:0007669"/>
    <property type="project" value="TreeGrafter"/>
</dbReference>
<keyword evidence="8" id="KW-0746">Sphingolipid metabolism</keyword>
<evidence type="ECO:0000256" key="1">
    <source>
        <dbReference type="ARBA" id="ARBA00001933"/>
    </source>
</evidence>
<evidence type="ECO:0000256" key="9">
    <source>
        <dbReference type="ARBA" id="ARBA00022989"/>
    </source>
</evidence>
<evidence type="ECO:0000313" key="16">
    <source>
        <dbReference type="EMBL" id="HDX31009.1"/>
    </source>
</evidence>
<dbReference type="SUPFAM" id="SSF53383">
    <property type="entry name" value="PLP-dependent transferases"/>
    <property type="match status" value="1"/>
</dbReference>
<evidence type="ECO:0000256" key="3">
    <source>
        <dbReference type="ARBA" id="ARBA00004760"/>
    </source>
</evidence>
<dbReference type="GO" id="GO:0004058">
    <property type="term" value="F:aromatic-L-amino-acid decarboxylase activity"/>
    <property type="evidence" value="ECO:0007669"/>
    <property type="project" value="UniProtKB-ARBA"/>
</dbReference>
<comment type="similarity">
    <text evidence="13">Belongs to the group II decarboxylase family. Sphingosine-1-phosphate lyase subfamily.</text>
</comment>
<dbReference type="GO" id="GO:0030170">
    <property type="term" value="F:pyridoxal phosphate binding"/>
    <property type="evidence" value="ECO:0007669"/>
    <property type="project" value="InterPro"/>
</dbReference>
<evidence type="ECO:0000256" key="7">
    <source>
        <dbReference type="ARBA" id="ARBA00022898"/>
    </source>
</evidence>
<dbReference type="PANTHER" id="PTHR42735">
    <property type="match status" value="1"/>
</dbReference>
<dbReference type="EMBL" id="DSMG01000065">
    <property type="protein sequence ID" value="HDX31009.1"/>
    <property type="molecule type" value="Genomic_DNA"/>
</dbReference>
<dbReference type="InterPro" id="IPR015421">
    <property type="entry name" value="PyrdxlP-dep_Trfase_major"/>
</dbReference>
<dbReference type="InterPro" id="IPR015422">
    <property type="entry name" value="PyrdxlP-dep_Trfase_small"/>
</dbReference>
<dbReference type="Gene3D" id="6.10.140.2150">
    <property type="match status" value="1"/>
</dbReference>
<dbReference type="Gene3D" id="3.90.1150.10">
    <property type="entry name" value="Aspartate Aminotransferase, domain 1"/>
    <property type="match status" value="1"/>
</dbReference>
<dbReference type="GO" id="GO:0019752">
    <property type="term" value="P:carboxylic acid metabolic process"/>
    <property type="evidence" value="ECO:0007669"/>
    <property type="project" value="InterPro"/>
</dbReference>
<dbReference type="Gene3D" id="3.40.640.10">
    <property type="entry name" value="Type I PLP-dependent aspartate aminotransferase-like (Major domain)"/>
    <property type="match status" value="1"/>
</dbReference>
<keyword evidence="7 14" id="KW-0663">Pyridoxal phosphate</keyword>
<evidence type="ECO:0000256" key="12">
    <source>
        <dbReference type="ARBA" id="ARBA00023239"/>
    </source>
</evidence>
<accession>A0A7C1JZJ9</accession>
<comment type="subcellular location">
    <subcellularLocation>
        <location evidence="2">Endoplasmic reticulum membrane</location>
        <topology evidence="2">Single-pass membrane protein</topology>
    </subcellularLocation>
</comment>
<gene>
    <name evidence="16" type="ORF">ENQ20_05880</name>
</gene>
<sequence>MLDPFAMLSRLPPVLASVLEVALRRIPFLRRQLERQYDALLADLDDALHPYRGRVPTFRRLPQSGRSREEILAEMREFQALEQRRWRDGYVSGAVYHGDPAHIDFLNQVYALNSQSNPLHFDLWPSTVKYEAEIVSMTAHLLGADHTSDPIVGTVTSGGTESILLAMRAYRDRGRAERGLKRPRVIAPVSAHAAFDKAADYFGLELVRTPVGPDLRADVEAMAAAIDRNTVALVGSAPSFPHGVIDPIPELAALAQAHGVGLHVDACLGAFILPFARELGYDVPDFDFRLPGVTSMSADTHKYGYAAKGTSVVLYRGEALRRYQYYAVADWPGGLYFSPTLAGSRPGALSAACWAAMVSIGEEGYRSAAAKILATAQLIRRWIEQISELEVLGDPLFVIAFTSRSLDIYRVLDAMSARGWSLNGLHRPPALHIAVTLRHTEPGVAQRFIEDLRAAVEHVKAHPAGQGGMAPVYGMAASLPMHGVVEELLRRVVDALYRVDG</sequence>
<evidence type="ECO:0000256" key="2">
    <source>
        <dbReference type="ARBA" id="ARBA00004389"/>
    </source>
</evidence>
<name>A0A7C1JZJ9_9CHLR</name>
<evidence type="ECO:0000256" key="8">
    <source>
        <dbReference type="ARBA" id="ARBA00022919"/>
    </source>
</evidence>